<dbReference type="SUPFAM" id="SSF50249">
    <property type="entry name" value="Nucleic acid-binding proteins"/>
    <property type="match status" value="1"/>
</dbReference>
<feature type="non-terminal residue" evidence="2">
    <location>
        <position position="433"/>
    </location>
</feature>
<name>A0A382F2U0_9ZZZZ</name>
<organism evidence="2">
    <name type="scientific">marine metagenome</name>
    <dbReference type="NCBI Taxonomy" id="408172"/>
    <lineage>
        <taxon>unclassified sequences</taxon>
        <taxon>metagenomes</taxon>
        <taxon>ecological metagenomes</taxon>
    </lineage>
</organism>
<gene>
    <name evidence="2" type="ORF">METZ01_LOCUS209241</name>
</gene>
<dbReference type="InterPro" id="IPR001322">
    <property type="entry name" value="Lamin_tail_dom"/>
</dbReference>
<reference evidence="2" key="1">
    <citation type="submission" date="2018-05" db="EMBL/GenBank/DDBJ databases">
        <authorList>
            <person name="Lanie J.A."/>
            <person name="Ng W.-L."/>
            <person name="Kazmierczak K.M."/>
            <person name="Andrzejewski T.M."/>
            <person name="Davidsen T.M."/>
            <person name="Wayne K.J."/>
            <person name="Tettelin H."/>
            <person name="Glass J.I."/>
            <person name="Rusch D."/>
            <person name="Podicherti R."/>
            <person name="Tsui H.-C.T."/>
            <person name="Winkler M.E."/>
        </authorList>
    </citation>
    <scope>NUCLEOTIDE SEQUENCE</scope>
</reference>
<feature type="domain" description="LTD" evidence="1">
    <location>
        <begin position="308"/>
        <end position="433"/>
    </location>
</feature>
<dbReference type="InterPro" id="IPR036909">
    <property type="entry name" value="Cyt_c-like_dom_sf"/>
</dbReference>
<dbReference type="Gene3D" id="2.40.50.140">
    <property type="entry name" value="Nucleic acid-binding proteins"/>
    <property type="match status" value="1"/>
</dbReference>
<sequence>MRKVLFIPLFITVIVAQTVDYDTQIQPLWDGNCTSCHTYGHSSGLDLISGQSYNNLVDVSSSGNGYGGASRVASGDPDNSVLYDKITNGGTYGGQMPPSELMSSANRTLVQTWISQISTYMTIAEARTQDEGASVTVRGIVTTPNFQTSNTEYGLQDGTGGMVIFHFSAPYVELAVGDSVEVTGELDIYNGKLEIIPGSADDITLISQNNPLPAFQVVTVANYVANGEDYESELIQINDASITAGTWPTSSSTNLTISDDGGTSTVTMRIDSDMDIIGNDEPDAPFDVKGIAGQFNDYQILPRYYTDFTPAEDVVEAPELVINEFLAATDLCCDDGNGEMEDFIEIYNPGDEAVDIGGLWITDDLEDTGNWEQIPTTDATTTTVAAGGHIVIWADKDQDTQGILHTDDIKLSADGEDIGLIFISGTDTIFVDS</sequence>
<proteinExistence type="predicted"/>
<dbReference type="AlphaFoldDB" id="A0A382F2U0"/>
<dbReference type="Gene3D" id="2.60.40.1260">
    <property type="entry name" value="Lamin Tail domain"/>
    <property type="match status" value="1"/>
</dbReference>
<dbReference type="GO" id="GO:0020037">
    <property type="term" value="F:heme binding"/>
    <property type="evidence" value="ECO:0007669"/>
    <property type="project" value="InterPro"/>
</dbReference>
<dbReference type="EMBL" id="UINC01047292">
    <property type="protein sequence ID" value="SVB56387.1"/>
    <property type="molecule type" value="Genomic_DNA"/>
</dbReference>
<accession>A0A382F2U0</accession>
<dbReference type="PROSITE" id="PS51841">
    <property type="entry name" value="LTD"/>
    <property type="match status" value="1"/>
</dbReference>
<dbReference type="InterPro" id="IPR036415">
    <property type="entry name" value="Lamin_tail_dom_sf"/>
</dbReference>
<dbReference type="GO" id="GO:0009055">
    <property type="term" value="F:electron transfer activity"/>
    <property type="evidence" value="ECO:0007669"/>
    <property type="project" value="InterPro"/>
</dbReference>
<evidence type="ECO:0000313" key="2">
    <source>
        <dbReference type="EMBL" id="SVB56387.1"/>
    </source>
</evidence>
<evidence type="ECO:0000259" key="1">
    <source>
        <dbReference type="PROSITE" id="PS51841"/>
    </source>
</evidence>
<dbReference type="InterPro" id="IPR012340">
    <property type="entry name" value="NA-bd_OB-fold"/>
</dbReference>
<dbReference type="SUPFAM" id="SSF74853">
    <property type="entry name" value="Lamin A/C globular tail domain"/>
    <property type="match status" value="1"/>
</dbReference>
<dbReference type="Pfam" id="PF00932">
    <property type="entry name" value="LTD"/>
    <property type="match status" value="1"/>
</dbReference>
<dbReference type="SUPFAM" id="SSF46626">
    <property type="entry name" value="Cytochrome c"/>
    <property type="match status" value="1"/>
</dbReference>
<protein>
    <recommendedName>
        <fullName evidence="1">LTD domain-containing protein</fullName>
    </recommendedName>
</protein>